<evidence type="ECO:0000256" key="4">
    <source>
        <dbReference type="ARBA" id="ARBA00022984"/>
    </source>
</evidence>
<name>A0A538TYI9_UNCEI</name>
<reference evidence="9 10" key="1">
    <citation type="journal article" date="2019" name="Nat. Microbiol.">
        <title>Mediterranean grassland soil C-N compound turnover is dependent on rainfall and depth, and is mediated by genomically divergent microorganisms.</title>
        <authorList>
            <person name="Diamond S."/>
            <person name="Andeer P.F."/>
            <person name="Li Z."/>
            <person name="Crits-Christoph A."/>
            <person name="Burstein D."/>
            <person name="Anantharaman K."/>
            <person name="Lane K.R."/>
            <person name="Thomas B.C."/>
            <person name="Pan C."/>
            <person name="Northen T.R."/>
            <person name="Banfield J.F."/>
        </authorList>
    </citation>
    <scope>NUCLEOTIDE SEQUENCE [LARGE SCALE GENOMIC DNA]</scope>
    <source>
        <strain evidence="9">WS_10</strain>
    </source>
</reference>
<feature type="compositionally biased region" description="Basic and acidic residues" evidence="7">
    <location>
        <begin position="37"/>
        <end position="46"/>
    </location>
</feature>
<evidence type="ECO:0000256" key="5">
    <source>
        <dbReference type="ARBA" id="ARBA00023316"/>
    </source>
</evidence>
<dbReference type="GO" id="GO:0008360">
    <property type="term" value="P:regulation of cell shape"/>
    <property type="evidence" value="ECO:0007669"/>
    <property type="project" value="UniProtKB-UniRule"/>
</dbReference>
<proteinExistence type="predicted"/>
<dbReference type="SUPFAM" id="SSF141523">
    <property type="entry name" value="L,D-transpeptidase catalytic domain-like"/>
    <property type="match status" value="1"/>
</dbReference>
<accession>A0A538TYI9</accession>
<evidence type="ECO:0000313" key="9">
    <source>
        <dbReference type="EMBL" id="TMQ68668.1"/>
    </source>
</evidence>
<evidence type="ECO:0000256" key="1">
    <source>
        <dbReference type="ARBA" id="ARBA00004752"/>
    </source>
</evidence>
<dbReference type="Gene3D" id="2.40.440.10">
    <property type="entry name" value="L,D-transpeptidase catalytic domain-like"/>
    <property type="match status" value="1"/>
</dbReference>
<dbReference type="AlphaFoldDB" id="A0A538TYI9"/>
<dbReference type="InterPro" id="IPR038063">
    <property type="entry name" value="Transpep_catalytic_dom"/>
</dbReference>
<keyword evidence="2" id="KW-0808">Transferase</keyword>
<keyword evidence="4 6" id="KW-0573">Peptidoglycan synthesis</keyword>
<dbReference type="Pfam" id="PF03734">
    <property type="entry name" value="YkuD"/>
    <property type="match status" value="1"/>
</dbReference>
<keyword evidence="5 6" id="KW-0961">Cell wall biogenesis/degradation</keyword>
<feature type="compositionally biased region" description="Basic residues" evidence="7">
    <location>
        <begin position="1"/>
        <end position="21"/>
    </location>
</feature>
<dbReference type="InterPro" id="IPR052905">
    <property type="entry name" value="LD-transpeptidase_YkuD-like"/>
</dbReference>
<comment type="pathway">
    <text evidence="1 6">Cell wall biogenesis; peptidoglycan biosynthesis.</text>
</comment>
<evidence type="ECO:0000256" key="6">
    <source>
        <dbReference type="PROSITE-ProRule" id="PRU01373"/>
    </source>
</evidence>
<protein>
    <recommendedName>
        <fullName evidence="8">L,D-TPase catalytic domain-containing protein</fullName>
    </recommendedName>
</protein>
<feature type="active site" description="Nucleophile" evidence="6">
    <location>
        <position position="377"/>
    </location>
</feature>
<evidence type="ECO:0000259" key="8">
    <source>
        <dbReference type="PROSITE" id="PS52029"/>
    </source>
</evidence>
<dbReference type="InterPro" id="IPR005490">
    <property type="entry name" value="LD_TPept_cat_dom"/>
</dbReference>
<dbReference type="CDD" id="cd16913">
    <property type="entry name" value="YkuD_like"/>
    <property type="match status" value="1"/>
</dbReference>
<feature type="domain" description="L,D-TPase catalytic" evidence="8">
    <location>
        <begin position="226"/>
        <end position="403"/>
    </location>
</feature>
<feature type="active site" description="Proton donor/acceptor" evidence="6">
    <location>
        <position position="358"/>
    </location>
</feature>
<feature type="region of interest" description="Disordered" evidence="7">
    <location>
        <begin position="1"/>
        <end position="169"/>
    </location>
</feature>
<dbReference type="EMBL" id="VBPA01000392">
    <property type="protein sequence ID" value="TMQ68668.1"/>
    <property type="molecule type" value="Genomic_DNA"/>
</dbReference>
<dbReference type="PANTHER" id="PTHR41533:SF2">
    <property type="entry name" value="BLR7131 PROTEIN"/>
    <property type="match status" value="1"/>
</dbReference>
<feature type="compositionally biased region" description="Basic residues" evidence="7">
    <location>
        <begin position="47"/>
        <end position="63"/>
    </location>
</feature>
<evidence type="ECO:0000256" key="7">
    <source>
        <dbReference type="SAM" id="MobiDB-lite"/>
    </source>
</evidence>
<evidence type="ECO:0000256" key="2">
    <source>
        <dbReference type="ARBA" id="ARBA00022679"/>
    </source>
</evidence>
<comment type="caution">
    <text evidence="9">The sequence shown here is derived from an EMBL/GenBank/DDBJ whole genome shotgun (WGS) entry which is preliminary data.</text>
</comment>
<gene>
    <name evidence="9" type="ORF">E6K80_14055</name>
</gene>
<dbReference type="GO" id="GO:0071555">
    <property type="term" value="P:cell wall organization"/>
    <property type="evidence" value="ECO:0007669"/>
    <property type="project" value="UniProtKB-UniRule"/>
</dbReference>
<evidence type="ECO:0000256" key="3">
    <source>
        <dbReference type="ARBA" id="ARBA00022960"/>
    </source>
</evidence>
<keyword evidence="3 6" id="KW-0133">Cell shape</keyword>
<dbReference type="PROSITE" id="PS52029">
    <property type="entry name" value="LD_TPASE"/>
    <property type="match status" value="1"/>
</dbReference>
<dbReference type="GO" id="GO:0016740">
    <property type="term" value="F:transferase activity"/>
    <property type="evidence" value="ECO:0007669"/>
    <property type="project" value="UniProtKB-KW"/>
</dbReference>
<dbReference type="UniPathway" id="UPA00219"/>
<organism evidence="9 10">
    <name type="scientific">Eiseniibacteriota bacterium</name>
    <dbReference type="NCBI Taxonomy" id="2212470"/>
    <lineage>
        <taxon>Bacteria</taxon>
        <taxon>Candidatus Eiseniibacteriota</taxon>
    </lineage>
</organism>
<sequence length="458" mass="51056">MARPRRRRGEGRPEHARRRARSRELPSRGDPVGAPEALDRAHARERGRARRAPVRRGGAHGGRRPLWARAAVPRESRVEPGPARQRLPARQHAGRDRRGAFGRQGHRRPAPAALHLSRPGGRARAPAEDRGPRRVANRAAGPQALARRRRPAHSDRAPPARDQRGADRARVAARFDALRPAAGTSGQGVIDKATIEAMNVDVGTRIGQVRATMERARWVLGGLGQDFLLVNLPAFKAYLIRGNRNVWESRTQIGEEALQTPTFRATIRTIVFNPDWSVPQSILQNEILAQMRAGKNVVAQQGLVIYDDANHVIDPASIDWAHADSTNFPYSMKQPPSDDNALGKVKFLFPNKYAIYLHDTPNRRLFEADKRTFSHGCIRIEDAVVLAERLLGGQEDWDRAKIDRSIASESTMNVALEHPLPILIVYWPVSVGATGEVRYADDIYHLDPPLVAALDRRR</sequence>
<dbReference type="GO" id="GO:0009252">
    <property type="term" value="P:peptidoglycan biosynthetic process"/>
    <property type="evidence" value="ECO:0007669"/>
    <property type="project" value="UniProtKB-UniPathway"/>
</dbReference>
<evidence type="ECO:0000313" key="10">
    <source>
        <dbReference type="Proteomes" id="UP000319836"/>
    </source>
</evidence>
<dbReference type="Proteomes" id="UP000319836">
    <property type="component" value="Unassembled WGS sequence"/>
</dbReference>
<dbReference type="PANTHER" id="PTHR41533">
    <property type="entry name" value="L,D-TRANSPEPTIDASE HI_1667-RELATED"/>
    <property type="match status" value="1"/>
</dbReference>
<feature type="compositionally biased region" description="Basic and acidic residues" evidence="7">
    <location>
        <begin position="152"/>
        <end position="169"/>
    </location>
</feature>